<feature type="signal peptide" evidence="7">
    <location>
        <begin position="1"/>
        <end position="24"/>
    </location>
</feature>
<evidence type="ECO:0000256" key="3">
    <source>
        <dbReference type="ARBA" id="ARBA00022764"/>
    </source>
</evidence>
<name>A0ABU8VW83_9BURK</name>
<evidence type="ECO:0000256" key="5">
    <source>
        <dbReference type="ARBA" id="ARBA00023186"/>
    </source>
</evidence>
<comment type="function">
    <text evidence="7">Chaperone involved in the correct folding and assembly of outer membrane proteins. Recognizes specific patterns of aromatic residues and the orientation of their side chains, which are found more frequently in integral outer membrane proteins. May act in both early periplasmic and late outer membrane-associated steps of protein maturation.</text>
</comment>
<dbReference type="GO" id="GO:0003755">
    <property type="term" value="F:peptidyl-prolyl cis-trans isomerase activity"/>
    <property type="evidence" value="ECO:0007669"/>
    <property type="project" value="UniProtKB-EC"/>
</dbReference>
<dbReference type="Proteomes" id="UP001363010">
    <property type="component" value="Unassembled WGS sequence"/>
</dbReference>
<dbReference type="PROSITE" id="PS50198">
    <property type="entry name" value="PPIC_PPIASE_2"/>
    <property type="match status" value="2"/>
</dbReference>
<evidence type="ECO:0000256" key="1">
    <source>
        <dbReference type="ARBA" id="ARBA00022729"/>
    </source>
</evidence>
<dbReference type="InterPro" id="IPR050280">
    <property type="entry name" value="OMP_Chaperone_SurA"/>
</dbReference>
<feature type="chain" id="PRO_5044920286" description="Chaperone SurA" evidence="7">
    <location>
        <begin position="25"/>
        <end position="488"/>
    </location>
</feature>
<gene>
    <name evidence="7" type="primary">surA</name>
    <name evidence="10" type="ORF">WKW80_07650</name>
</gene>
<comment type="subcellular location">
    <subcellularLocation>
        <location evidence="7">Periplasm</location>
    </subcellularLocation>
    <text evidence="7">Is capable of associating with the outer membrane.</text>
</comment>
<dbReference type="EC" id="5.2.1.8" evidence="7"/>
<feature type="region of interest" description="Disordered" evidence="8">
    <location>
        <begin position="28"/>
        <end position="50"/>
    </location>
</feature>
<dbReference type="RefSeq" id="WP_340362960.1">
    <property type="nucleotide sequence ID" value="NZ_JBBKZV010000003.1"/>
</dbReference>
<evidence type="ECO:0000256" key="2">
    <source>
        <dbReference type="ARBA" id="ARBA00022737"/>
    </source>
</evidence>
<evidence type="ECO:0000256" key="7">
    <source>
        <dbReference type="HAMAP-Rule" id="MF_01183"/>
    </source>
</evidence>
<evidence type="ECO:0000256" key="4">
    <source>
        <dbReference type="ARBA" id="ARBA00023110"/>
    </source>
</evidence>
<keyword evidence="1 7" id="KW-0732">Signal</keyword>
<accession>A0ABU8VW83</accession>
<evidence type="ECO:0000313" key="11">
    <source>
        <dbReference type="Proteomes" id="UP001363010"/>
    </source>
</evidence>
<comment type="catalytic activity">
    <reaction evidence="7">
        <text>[protein]-peptidylproline (omega=180) = [protein]-peptidylproline (omega=0)</text>
        <dbReference type="Rhea" id="RHEA:16237"/>
        <dbReference type="Rhea" id="RHEA-COMP:10747"/>
        <dbReference type="Rhea" id="RHEA-COMP:10748"/>
        <dbReference type="ChEBI" id="CHEBI:83833"/>
        <dbReference type="ChEBI" id="CHEBI:83834"/>
        <dbReference type="EC" id="5.2.1.8"/>
    </reaction>
</comment>
<dbReference type="Pfam" id="PF09312">
    <property type="entry name" value="SurA_N"/>
    <property type="match status" value="1"/>
</dbReference>
<dbReference type="EMBL" id="JBBKZV010000003">
    <property type="protein sequence ID" value="MEJ8821910.1"/>
    <property type="molecule type" value="Genomic_DNA"/>
</dbReference>
<comment type="caution">
    <text evidence="10">The sequence shown here is derived from an EMBL/GenBank/DDBJ whole genome shotgun (WGS) entry which is preliminary data.</text>
</comment>
<keyword evidence="5 7" id="KW-0143">Chaperone</keyword>
<dbReference type="PANTHER" id="PTHR47637">
    <property type="entry name" value="CHAPERONE SURA"/>
    <property type="match status" value="1"/>
</dbReference>
<dbReference type="Gene3D" id="1.10.4030.10">
    <property type="entry name" value="Porin chaperone SurA, peptide-binding domain"/>
    <property type="match status" value="1"/>
</dbReference>
<sequence length="488" mass="52824" precursor="true">MKHLRPTLTLAVGTALAMAFGAQAQGLRPATAPNTSAPAAPAAPAAPSRGITDIMRSPQRFTAPPAQPARPAAGPAAQRSAEYIVALVNSEPITNSDVQMRVARILEQNPNEAGKMPRAQLNSMVLERLISERAQLQVAKEQGIKVDDIAVDQAEQTVARQNQLTVEELRRRVASEGLTQADFRRDLRNQLLLTRLREREVDPKVKISDLEVDQFLRDQRTSPNGALASDINLAQILVAVPEGATDAQIATLDQKAQGIAKRARGGEDFAKMARELSDSSDKAAGGALGLRSADRYPPLFTDAVESTAVNGIAGPVRSPAGFHVLKVLARSQPGAADATVTQTQVRHILLRTDAKTSTEQAIARLADFKRRITSGTADFPGLARDNSQDGSAKEGGELGWTRSGQFVPEFEEAMNRLAPGEISDPVVSRFGVHLIQVEGRRDTKLNPAEQREAARSALRDKKLEEAFDTWAQEVRARAYVEFREPPQS</sequence>
<dbReference type="SUPFAM" id="SSF54534">
    <property type="entry name" value="FKBP-like"/>
    <property type="match status" value="2"/>
</dbReference>
<dbReference type="Gene3D" id="3.10.50.40">
    <property type="match status" value="2"/>
</dbReference>
<evidence type="ECO:0000259" key="9">
    <source>
        <dbReference type="PROSITE" id="PS50198"/>
    </source>
</evidence>
<protein>
    <recommendedName>
        <fullName evidence="7">Chaperone SurA</fullName>
    </recommendedName>
    <alternativeName>
        <fullName evidence="7">Peptidyl-prolyl cis-trans isomerase SurA</fullName>
        <shortName evidence="7">PPIase SurA</shortName>
        <ecNumber evidence="7">5.2.1.8</ecNumber>
    </alternativeName>
    <alternativeName>
        <fullName evidence="7">Rotamase SurA</fullName>
    </alternativeName>
</protein>
<proteinExistence type="inferred from homology"/>
<feature type="region of interest" description="Disordered" evidence="8">
    <location>
        <begin position="379"/>
        <end position="400"/>
    </location>
</feature>
<feature type="domain" description="PpiC" evidence="9">
    <location>
        <begin position="228"/>
        <end position="329"/>
    </location>
</feature>
<dbReference type="HAMAP" id="MF_01183">
    <property type="entry name" value="Chaperone_SurA"/>
    <property type="match status" value="1"/>
</dbReference>
<comment type="domain">
    <text evidence="7">The PPIase activity resides only in the second parvulin domain. The N-terminal region and the C-terminal tail are necessary and sufficient for the chaperone activity of SurA. The PPIase activity is dispensable for SurA to function as a chaperone. The N-terminal region and the C-terminal tail are also required for porin recognition.</text>
</comment>
<dbReference type="InterPro" id="IPR000297">
    <property type="entry name" value="PPIase_PpiC"/>
</dbReference>
<dbReference type="InterPro" id="IPR046357">
    <property type="entry name" value="PPIase_dom_sf"/>
</dbReference>
<evidence type="ECO:0000256" key="8">
    <source>
        <dbReference type="SAM" id="MobiDB-lite"/>
    </source>
</evidence>
<dbReference type="PANTHER" id="PTHR47637:SF1">
    <property type="entry name" value="CHAPERONE SURA"/>
    <property type="match status" value="1"/>
</dbReference>
<organism evidence="10 11">
    <name type="scientific">Variovorax humicola</name>
    <dbReference type="NCBI Taxonomy" id="1769758"/>
    <lineage>
        <taxon>Bacteria</taxon>
        <taxon>Pseudomonadati</taxon>
        <taxon>Pseudomonadota</taxon>
        <taxon>Betaproteobacteria</taxon>
        <taxon>Burkholderiales</taxon>
        <taxon>Comamonadaceae</taxon>
        <taxon>Variovorax</taxon>
    </lineage>
</organism>
<keyword evidence="3 7" id="KW-0574">Periplasm</keyword>
<dbReference type="InterPro" id="IPR023034">
    <property type="entry name" value="PPIase_SurA"/>
</dbReference>
<keyword evidence="11" id="KW-1185">Reference proteome</keyword>
<dbReference type="InterPro" id="IPR015391">
    <property type="entry name" value="SurA_N"/>
</dbReference>
<dbReference type="InterPro" id="IPR027304">
    <property type="entry name" value="Trigger_fact/SurA_dom_sf"/>
</dbReference>
<dbReference type="Pfam" id="PF00639">
    <property type="entry name" value="Rotamase"/>
    <property type="match status" value="2"/>
</dbReference>
<evidence type="ECO:0000256" key="6">
    <source>
        <dbReference type="ARBA" id="ARBA00023235"/>
    </source>
</evidence>
<dbReference type="SUPFAM" id="SSF109998">
    <property type="entry name" value="Triger factor/SurA peptide-binding domain-like"/>
    <property type="match status" value="1"/>
</dbReference>
<keyword evidence="2 7" id="KW-0677">Repeat</keyword>
<feature type="compositionally biased region" description="Low complexity" evidence="8">
    <location>
        <begin position="29"/>
        <end position="48"/>
    </location>
</feature>
<reference evidence="10 11" key="1">
    <citation type="submission" date="2024-03" db="EMBL/GenBank/DDBJ databases">
        <title>Novel species of the genus Variovorax.</title>
        <authorList>
            <person name="Liu Q."/>
            <person name="Xin Y.-H."/>
        </authorList>
    </citation>
    <scope>NUCLEOTIDE SEQUENCE [LARGE SCALE GENOMIC DNA]</scope>
    <source>
        <strain evidence="10 11">KACC 18501</strain>
    </source>
</reference>
<evidence type="ECO:0000313" key="10">
    <source>
        <dbReference type="EMBL" id="MEJ8821910.1"/>
    </source>
</evidence>
<keyword evidence="6 7" id="KW-0413">Isomerase</keyword>
<feature type="domain" description="PpiC" evidence="9">
    <location>
        <begin position="340"/>
        <end position="439"/>
    </location>
</feature>
<keyword evidence="4 7" id="KW-0697">Rotamase</keyword>